<keyword evidence="2" id="KW-1003">Cell membrane</keyword>
<feature type="transmembrane region" description="Helical" evidence="6">
    <location>
        <begin position="230"/>
        <end position="251"/>
    </location>
</feature>
<accession>A0A7H1NUK8</accession>
<organism evidence="8 9">
    <name type="scientific">Entomobacter blattae</name>
    <dbReference type="NCBI Taxonomy" id="2762277"/>
    <lineage>
        <taxon>Bacteria</taxon>
        <taxon>Pseudomonadati</taxon>
        <taxon>Pseudomonadota</taxon>
        <taxon>Alphaproteobacteria</taxon>
        <taxon>Acetobacterales</taxon>
        <taxon>Acetobacteraceae</taxon>
        <taxon>Entomobacter</taxon>
    </lineage>
</organism>
<feature type="transmembrane region" description="Helical" evidence="6">
    <location>
        <begin position="48"/>
        <end position="66"/>
    </location>
</feature>
<reference evidence="8 9" key="1">
    <citation type="submission" date="2020-08" db="EMBL/GenBank/DDBJ databases">
        <title>Complete genome sequence of Entomobacter blattae G55GP.</title>
        <authorList>
            <person name="Poehlein A."/>
            <person name="Guzman J."/>
            <person name="Daniel R."/>
            <person name="Vilcinskas A."/>
        </authorList>
    </citation>
    <scope>NUCLEOTIDE SEQUENCE [LARGE SCALE GENOMIC DNA]</scope>
    <source>
        <strain evidence="8 9">G55GP</strain>
    </source>
</reference>
<evidence type="ECO:0000256" key="1">
    <source>
        <dbReference type="ARBA" id="ARBA00004651"/>
    </source>
</evidence>
<dbReference type="RefSeq" id="WP_203413624.1">
    <property type="nucleotide sequence ID" value="NZ_CP060244.1"/>
</dbReference>
<evidence type="ECO:0000256" key="6">
    <source>
        <dbReference type="SAM" id="Phobius"/>
    </source>
</evidence>
<feature type="domain" description="EamA" evidence="7">
    <location>
        <begin position="171"/>
        <end position="302"/>
    </location>
</feature>
<evidence type="ECO:0000256" key="2">
    <source>
        <dbReference type="ARBA" id="ARBA00022475"/>
    </source>
</evidence>
<dbReference type="InterPro" id="IPR000620">
    <property type="entry name" value="EamA_dom"/>
</dbReference>
<keyword evidence="5 6" id="KW-0472">Membrane</keyword>
<feature type="domain" description="EamA" evidence="7">
    <location>
        <begin position="19"/>
        <end position="153"/>
    </location>
</feature>
<keyword evidence="4 6" id="KW-1133">Transmembrane helix</keyword>
<dbReference type="Pfam" id="PF00892">
    <property type="entry name" value="EamA"/>
    <property type="match status" value="2"/>
</dbReference>
<dbReference type="GO" id="GO:0005886">
    <property type="term" value="C:plasma membrane"/>
    <property type="evidence" value="ECO:0007669"/>
    <property type="project" value="UniProtKB-SubCell"/>
</dbReference>
<feature type="transmembrane region" description="Helical" evidence="6">
    <location>
        <begin position="109"/>
        <end position="130"/>
    </location>
</feature>
<dbReference type="InterPro" id="IPR037185">
    <property type="entry name" value="EmrE-like"/>
</dbReference>
<comment type="subcellular location">
    <subcellularLocation>
        <location evidence="1">Cell membrane</location>
        <topology evidence="1">Multi-pass membrane protein</topology>
    </subcellularLocation>
</comment>
<evidence type="ECO:0000256" key="5">
    <source>
        <dbReference type="ARBA" id="ARBA00023136"/>
    </source>
</evidence>
<evidence type="ECO:0000313" key="8">
    <source>
        <dbReference type="EMBL" id="QNT79468.1"/>
    </source>
</evidence>
<dbReference type="KEGG" id="ebla:JGUZn3_22670"/>
<dbReference type="InterPro" id="IPR050638">
    <property type="entry name" value="AA-Vitamin_Transporters"/>
</dbReference>
<proteinExistence type="predicted"/>
<evidence type="ECO:0000313" key="9">
    <source>
        <dbReference type="Proteomes" id="UP000516349"/>
    </source>
</evidence>
<sequence length="311" mass="34492">MSTHSSLYHSQRSYPLLAVGVAAGCAIVWSFLAVVAKKAQLYVDSFQFLFFSNSLSLLSLAIIAFFSKTPWHITLFPPLKTLKHAAILGTLDGLFYLLIYKGYSLENGVAVLAAQYCWPLLIVFLSSLIFRYKPHIIQVFSLILGFCALLLVFFKTAHTPTLPLSENHHWLGIILVLAGAFCFALLSVLSRYFFFSPVGGTFWLFMFSTFCSALLLVMFGKLSWPPLQAWLPIAINGLVINGPSYVLWIWAMRHGDAAKISSMTFLAPILSVIWLVFLTGEPFVPLYAIALAGIVGAGIVCFSFSHKKTSR</sequence>
<dbReference type="AlphaFoldDB" id="A0A7H1NUK8"/>
<dbReference type="Proteomes" id="UP000516349">
    <property type="component" value="Chromosome"/>
</dbReference>
<feature type="transmembrane region" description="Helical" evidence="6">
    <location>
        <begin position="137"/>
        <end position="157"/>
    </location>
</feature>
<feature type="transmembrane region" description="Helical" evidence="6">
    <location>
        <begin position="169"/>
        <end position="189"/>
    </location>
</feature>
<feature type="transmembrane region" description="Helical" evidence="6">
    <location>
        <begin position="14"/>
        <end position="36"/>
    </location>
</feature>
<dbReference type="SUPFAM" id="SSF103481">
    <property type="entry name" value="Multidrug resistance efflux transporter EmrE"/>
    <property type="match status" value="2"/>
</dbReference>
<evidence type="ECO:0000256" key="3">
    <source>
        <dbReference type="ARBA" id="ARBA00022692"/>
    </source>
</evidence>
<keyword evidence="3 6" id="KW-0812">Transmembrane</keyword>
<feature type="transmembrane region" description="Helical" evidence="6">
    <location>
        <begin position="263"/>
        <end position="280"/>
    </location>
</feature>
<evidence type="ECO:0000259" key="7">
    <source>
        <dbReference type="Pfam" id="PF00892"/>
    </source>
</evidence>
<dbReference type="EMBL" id="CP060244">
    <property type="protein sequence ID" value="QNT79468.1"/>
    <property type="molecule type" value="Genomic_DNA"/>
</dbReference>
<evidence type="ECO:0000256" key="4">
    <source>
        <dbReference type="ARBA" id="ARBA00022989"/>
    </source>
</evidence>
<protein>
    <submittedName>
        <fullName evidence="8">EamA-like transporter family protein</fullName>
    </submittedName>
</protein>
<gene>
    <name evidence="8" type="ORF">JGUZn3_22670</name>
</gene>
<dbReference type="PANTHER" id="PTHR32322">
    <property type="entry name" value="INNER MEMBRANE TRANSPORTER"/>
    <property type="match status" value="1"/>
</dbReference>
<feature type="transmembrane region" description="Helical" evidence="6">
    <location>
        <begin position="286"/>
        <end position="305"/>
    </location>
</feature>
<keyword evidence="9" id="KW-1185">Reference proteome</keyword>
<dbReference type="PANTHER" id="PTHR32322:SF18">
    <property type="entry name" value="S-ADENOSYLMETHIONINE_S-ADENOSYLHOMOCYSTEINE TRANSPORTER"/>
    <property type="match status" value="1"/>
</dbReference>
<feature type="transmembrane region" description="Helical" evidence="6">
    <location>
        <begin position="201"/>
        <end position="224"/>
    </location>
</feature>
<name>A0A7H1NUK8_9PROT</name>